<evidence type="ECO:0000256" key="1">
    <source>
        <dbReference type="SAM" id="MobiDB-lite"/>
    </source>
</evidence>
<dbReference type="Proteomes" id="UP000747110">
    <property type="component" value="Unassembled WGS sequence"/>
</dbReference>
<feature type="region of interest" description="Disordered" evidence="1">
    <location>
        <begin position="297"/>
        <end position="330"/>
    </location>
</feature>
<feature type="compositionally biased region" description="Low complexity" evidence="1">
    <location>
        <begin position="392"/>
        <end position="441"/>
    </location>
</feature>
<dbReference type="PANTHER" id="PTHR33443">
    <property type="entry name" value="ZGC:112980"/>
    <property type="match status" value="1"/>
</dbReference>
<feature type="region of interest" description="Disordered" evidence="1">
    <location>
        <begin position="484"/>
        <end position="548"/>
    </location>
</feature>
<accession>A0A8J4CPE8</accession>
<dbReference type="EMBL" id="BNCP01000028">
    <property type="protein sequence ID" value="GIL83978.1"/>
    <property type="molecule type" value="Genomic_DNA"/>
</dbReference>
<evidence type="ECO:0000313" key="3">
    <source>
        <dbReference type="EMBL" id="GIM06711.1"/>
    </source>
</evidence>
<protein>
    <submittedName>
        <fullName evidence="2">Uncharacterized protein</fullName>
    </submittedName>
</protein>
<feature type="region of interest" description="Disordered" evidence="1">
    <location>
        <begin position="366"/>
        <end position="463"/>
    </location>
</feature>
<sequence>MDAVAYRTRARCRVTVQEPAQRRYCVKRHQEKQSENQRRRRLRKAVASESQHEELNNNFLSQEAGNDQDDSVASNEARAPEMDSQEAGGARKRKCRVLSSPTTSSLSADSAIRPSPDDSDVVIVGEFQSKDRGLVTASDHLTRAPTSVKAEAPTHAADDDLGEDEELRIVGMVGQVVTRDLPHPRPDCAEHRFVQTSSAAELNSKCCGKCYCYVCDVKASECQFWGTGRRERDHANARSHPAWNALRQAARNGDKARVQQEFTEDGPMRTPEASPNVAMLQRLMVRQMEEFRRHTQSWHGRMGHQRQHGGQGSERPADAPIPRAGGAIGGSGDGALDLDLFEVDTFLAALTQMGFGGANGAYTSWRPGGEATTSAPSGGVPTRGRRHRHRQQQQPAAPVAAVAAAGADAETTGQQPAAGGTTARGASTIATSAAFATASTSGVPPRSGLQPQPQPQPTQLGANGSVTLNQTAVAATNFAGSGQTNVVQAPNTRGVGARGESGAQPTAQSQSHDGRVHQAAPHLHGPPQQVPSQPWLPPPQLPQQQQQPTVMVPQPMGMSSHAHVSTLPPHQSQMQQQLPDQQQQLQPTILQSPPQPLPYQLYQPYQTWVQSAPVIGYGGGCGPQPCSAQGQGPMSWTFPATAAGDHTAVGPQPLLPPAPVAAVGIPQPNWSLSSGSIMHTSHGSMVFYPFPPSPGYTHTGGAQNNQ</sequence>
<organism evidence="2 4">
    <name type="scientific">Volvox reticuliferus</name>
    <dbReference type="NCBI Taxonomy" id="1737510"/>
    <lineage>
        <taxon>Eukaryota</taxon>
        <taxon>Viridiplantae</taxon>
        <taxon>Chlorophyta</taxon>
        <taxon>core chlorophytes</taxon>
        <taxon>Chlorophyceae</taxon>
        <taxon>CS clade</taxon>
        <taxon>Chlamydomonadales</taxon>
        <taxon>Volvocaceae</taxon>
        <taxon>Volvox</taxon>
    </lineage>
</organism>
<dbReference type="OrthoDB" id="266020at2759"/>
<dbReference type="InterPro" id="IPR053234">
    <property type="entry name" value="RPM1_Interactor"/>
</dbReference>
<feature type="region of interest" description="Disordered" evidence="1">
    <location>
        <begin position="27"/>
        <end position="119"/>
    </location>
</feature>
<feature type="compositionally biased region" description="Polar residues" evidence="1">
    <location>
        <begin position="56"/>
        <end position="65"/>
    </location>
</feature>
<dbReference type="AlphaFoldDB" id="A0A8J4CPE8"/>
<gene>
    <name evidence="2" type="ORF">Vretifemale_12709</name>
    <name evidence="3" type="ORF">Vretimale_10945</name>
</gene>
<dbReference type="EMBL" id="BNCQ01000022">
    <property type="protein sequence ID" value="GIM06711.1"/>
    <property type="molecule type" value="Genomic_DNA"/>
</dbReference>
<dbReference type="PANTHER" id="PTHR33443:SF30">
    <property type="entry name" value="SARCOSINE DEHYDROGENASE-2C PROTEIN"/>
    <property type="match status" value="1"/>
</dbReference>
<proteinExistence type="predicted"/>
<evidence type="ECO:0000313" key="2">
    <source>
        <dbReference type="EMBL" id="GIL83978.1"/>
    </source>
</evidence>
<evidence type="ECO:0000313" key="4">
    <source>
        <dbReference type="Proteomes" id="UP000747110"/>
    </source>
</evidence>
<dbReference type="Proteomes" id="UP000722791">
    <property type="component" value="Unassembled WGS sequence"/>
</dbReference>
<name>A0A8J4CPE8_9CHLO</name>
<feature type="compositionally biased region" description="Low complexity" evidence="1">
    <location>
        <begin position="98"/>
        <end position="111"/>
    </location>
</feature>
<comment type="caution">
    <text evidence="2">The sequence shown here is derived from an EMBL/GenBank/DDBJ whole genome shotgun (WGS) entry which is preliminary data.</text>
</comment>
<keyword evidence="4" id="KW-1185">Reference proteome</keyword>
<feature type="region of interest" description="Disordered" evidence="1">
    <location>
        <begin position="558"/>
        <end position="577"/>
    </location>
</feature>
<feature type="compositionally biased region" description="Low complexity" evidence="1">
    <location>
        <begin position="567"/>
        <end position="577"/>
    </location>
</feature>
<reference evidence="2" key="1">
    <citation type="journal article" date="2021" name="Proc. Natl. Acad. Sci. U.S.A.">
        <title>Three genomes in the algal genus Volvox reveal the fate of a haploid sex-determining region after a transition to homothallism.</title>
        <authorList>
            <person name="Yamamoto K."/>
            <person name="Hamaji T."/>
            <person name="Kawai-Toyooka H."/>
            <person name="Matsuzaki R."/>
            <person name="Takahashi F."/>
            <person name="Nishimura Y."/>
            <person name="Kawachi M."/>
            <person name="Noguchi H."/>
            <person name="Minakuchi Y."/>
            <person name="Umen J.G."/>
            <person name="Toyoda A."/>
            <person name="Nozaki H."/>
        </authorList>
    </citation>
    <scope>NUCLEOTIDE SEQUENCE</scope>
    <source>
        <strain evidence="3">NIES-3785</strain>
        <strain evidence="2">NIES-3786</strain>
    </source>
</reference>